<name>A0ABV2W311_9ACTN</name>
<dbReference type="EMBL" id="JBEXZR010000006">
    <property type="protein sequence ID" value="MEU0707556.1"/>
    <property type="molecule type" value="Genomic_DNA"/>
</dbReference>
<dbReference type="Gene3D" id="3.30.450.30">
    <property type="entry name" value="Dynein light chain 2a, cytoplasmic"/>
    <property type="match status" value="1"/>
</dbReference>
<comment type="caution">
    <text evidence="1">The sequence shown here is derived from an EMBL/GenBank/DDBJ whole genome shotgun (WGS) entry which is preliminary data.</text>
</comment>
<evidence type="ECO:0000313" key="1">
    <source>
        <dbReference type="EMBL" id="MEU0707556.1"/>
    </source>
</evidence>
<organism evidence="1 2">
    <name type="scientific">Streptomyces lavendulocolor</name>
    <dbReference type="NCBI Taxonomy" id="67316"/>
    <lineage>
        <taxon>Bacteria</taxon>
        <taxon>Bacillati</taxon>
        <taxon>Actinomycetota</taxon>
        <taxon>Actinomycetes</taxon>
        <taxon>Kitasatosporales</taxon>
        <taxon>Streptomycetaceae</taxon>
        <taxon>Streptomyces</taxon>
    </lineage>
</organism>
<accession>A0ABV2W311</accession>
<evidence type="ECO:0008006" key="3">
    <source>
        <dbReference type="Google" id="ProtNLM"/>
    </source>
</evidence>
<sequence>MSSSTLAAQIADPSWVLDPITTISGVHIALIISSDGIVVGVSEGTTRGTAKRDMDDRAKRDMVDRVSAAISSLHGASRAAAVEALGAHEKTPISTITVQLDVDPTSQDGVSAGTLMVMPVGGGTNAYLAAAFGPATPMGIIAQTMATRARKLGEKVMSVSSRNDGPAS</sequence>
<evidence type="ECO:0000313" key="2">
    <source>
        <dbReference type="Proteomes" id="UP001550378"/>
    </source>
</evidence>
<proteinExistence type="predicted"/>
<gene>
    <name evidence="1" type="ORF">ABZ508_09275</name>
</gene>
<dbReference type="RefSeq" id="WP_189905168.1">
    <property type="nucleotide sequence ID" value="NZ_JBEXZO010000041.1"/>
</dbReference>
<keyword evidence="2" id="KW-1185">Reference proteome</keyword>
<protein>
    <recommendedName>
        <fullName evidence="3">Roadblock/LAMTOR2 domain-containing protein</fullName>
    </recommendedName>
</protein>
<dbReference type="Proteomes" id="UP001550378">
    <property type="component" value="Unassembled WGS sequence"/>
</dbReference>
<dbReference type="SUPFAM" id="SSF103196">
    <property type="entry name" value="Roadblock/LC7 domain"/>
    <property type="match status" value="1"/>
</dbReference>
<reference evidence="1 2" key="1">
    <citation type="submission" date="2024-06" db="EMBL/GenBank/DDBJ databases">
        <title>The Natural Products Discovery Center: Release of the First 8490 Sequenced Strains for Exploring Actinobacteria Biosynthetic Diversity.</title>
        <authorList>
            <person name="Kalkreuter E."/>
            <person name="Kautsar S.A."/>
            <person name="Yang D."/>
            <person name="Bader C.D."/>
            <person name="Teijaro C.N."/>
            <person name="Fluegel L."/>
            <person name="Davis C.M."/>
            <person name="Simpson J.R."/>
            <person name="Lauterbach L."/>
            <person name="Steele A.D."/>
            <person name="Gui C."/>
            <person name="Meng S."/>
            <person name="Li G."/>
            <person name="Viehrig K."/>
            <person name="Ye F."/>
            <person name="Su P."/>
            <person name="Kiefer A.F."/>
            <person name="Nichols A."/>
            <person name="Cepeda A.J."/>
            <person name="Yan W."/>
            <person name="Fan B."/>
            <person name="Jiang Y."/>
            <person name="Adhikari A."/>
            <person name="Zheng C.-J."/>
            <person name="Schuster L."/>
            <person name="Cowan T.M."/>
            <person name="Smanski M.J."/>
            <person name="Chevrette M.G."/>
            <person name="De Carvalho L.P.S."/>
            <person name="Shen B."/>
        </authorList>
    </citation>
    <scope>NUCLEOTIDE SEQUENCE [LARGE SCALE GENOMIC DNA]</scope>
    <source>
        <strain evidence="1 2">NPDC006337</strain>
    </source>
</reference>